<keyword evidence="4" id="KW-1185">Reference proteome</keyword>
<proteinExistence type="predicted"/>
<sequence length="470" mass="52899">MSRRSLSPGENEIIAGSEGASLKAMKRDGNGSEEKDDVTKMEIVQEVINFDCRDNTGDDEQMDEQVQSAETAEPCVQTSTTKNDEESEAQLEGKTTEIQNVVHGDSPVTERAEVHSDSSKPAECISLIASEQTLVREDGVTEIEDDTPRSSDERLQKIMVMLRERKDDLSSSNLKEYGHFDSLVSSFESAGDLLADYKDTVGCLRDKLHQVRLVMSEMSDVLEKKLAEEGLRSWLPKSTPDTSDVEEKEAAVEAAEAQLRVTEIHGRLLMVEERQAIMEAAAAEAKSEAEMAAEEARRMARLAEETRLAVEEKKRDEEEARLRAEEEKKRKEQNLRLKAEEAKRRKHSLFIASNSEELGNEEEESNHDPLRHWPKYCYKAVPAEIPIPLSCVLRALPGTLPGQKAVSVRCLDQRACAVDLSNNQELVSRIIRIEKNDHFEIIFMIERRCRIMKACSFFTGRPYTVQASAP</sequence>
<feature type="compositionally biased region" description="Polar residues" evidence="2">
    <location>
        <begin position="64"/>
        <end position="81"/>
    </location>
</feature>
<accession>A0AAD9JWQ3</accession>
<evidence type="ECO:0000256" key="1">
    <source>
        <dbReference type="SAM" id="Coils"/>
    </source>
</evidence>
<feature type="region of interest" description="Disordered" evidence="2">
    <location>
        <begin position="1"/>
        <end position="39"/>
    </location>
</feature>
<feature type="coiled-coil region" evidence="1">
    <location>
        <begin position="245"/>
        <end position="345"/>
    </location>
</feature>
<keyword evidence="1" id="KW-0175">Coiled coil</keyword>
<name>A0AAD9JWQ3_9ANNE</name>
<evidence type="ECO:0000313" key="4">
    <source>
        <dbReference type="Proteomes" id="UP001208570"/>
    </source>
</evidence>
<protein>
    <submittedName>
        <fullName evidence="3">Uncharacterized protein</fullName>
    </submittedName>
</protein>
<feature type="region of interest" description="Disordered" evidence="2">
    <location>
        <begin position="52"/>
        <end position="99"/>
    </location>
</feature>
<evidence type="ECO:0000313" key="3">
    <source>
        <dbReference type="EMBL" id="KAK2160424.1"/>
    </source>
</evidence>
<dbReference type="EMBL" id="JAODUP010000133">
    <property type="protein sequence ID" value="KAK2160424.1"/>
    <property type="molecule type" value="Genomic_DNA"/>
</dbReference>
<feature type="compositionally biased region" description="Basic and acidic residues" evidence="2">
    <location>
        <begin position="25"/>
        <end position="39"/>
    </location>
</feature>
<comment type="caution">
    <text evidence="3">The sequence shown here is derived from an EMBL/GenBank/DDBJ whole genome shotgun (WGS) entry which is preliminary data.</text>
</comment>
<dbReference type="Proteomes" id="UP001208570">
    <property type="component" value="Unassembled WGS sequence"/>
</dbReference>
<organism evidence="3 4">
    <name type="scientific">Paralvinella palmiformis</name>
    <dbReference type="NCBI Taxonomy" id="53620"/>
    <lineage>
        <taxon>Eukaryota</taxon>
        <taxon>Metazoa</taxon>
        <taxon>Spiralia</taxon>
        <taxon>Lophotrochozoa</taxon>
        <taxon>Annelida</taxon>
        <taxon>Polychaeta</taxon>
        <taxon>Sedentaria</taxon>
        <taxon>Canalipalpata</taxon>
        <taxon>Terebellida</taxon>
        <taxon>Terebelliformia</taxon>
        <taxon>Alvinellidae</taxon>
        <taxon>Paralvinella</taxon>
    </lineage>
</organism>
<gene>
    <name evidence="3" type="ORF">LSH36_133g00023</name>
</gene>
<reference evidence="3" key="1">
    <citation type="journal article" date="2023" name="Mol. Biol. Evol.">
        <title>Third-Generation Sequencing Reveals the Adaptive Role of the Epigenome in Three Deep-Sea Polychaetes.</title>
        <authorList>
            <person name="Perez M."/>
            <person name="Aroh O."/>
            <person name="Sun Y."/>
            <person name="Lan Y."/>
            <person name="Juniper S.K."/>
            <person name="Young C.R."/>
            <person name="Angers B."/>
            <person name="Qian P.Y."/>
        </authorList>
    </citation>
    <scope>NUCLEOTIDE SEQUENCE</scope>
    <source>
        <strain evidence="3">P08H-3</strain>
    </source>
</reference>
<dbReference type="AlphaFoldDB" id="A0AAD9JWQ3"/>
<evidence type="ECO:0000256" key="2">
    <source>
        <dbReference type="SAM" id="MobiDB-lite"/>
    </source>
</evidence>